<accession>A0A6P1CWU3</accession>
<reference evidence="2 3" key="1">
    <citation type="submission" date="2020-01" db="EMBL/GenBank/DDBJ databases">
        <title>Genetics and antimicrobial susceptibilities of Nocardia species isolated from the soil; a comparison with species isolated from humans.</title>
        <authorList>
            <person name="Carrasco G."/>
            <person name="Monzon S."/>
            <person name="Sansegundo M."/>
            <person name="Garcia E."/>
            <person name="Garrido N."/>
            <person name="Medina M.J."/>
            <person name="Villalon P."/>
            <person name="Ramirez-Arocha A.C."/>
            <person name="Jimenez P."/>
            <person name="Cuesta I."/>
            <person name="Valdezate S."/>
        </authorList>
    </citation>
    <scope>NUCLEOTIDE SEQUENCE [LARGE SCALE GENOMIC DNA]</scope>
    <source>
        <strain evidence="2 3">CNM20110626</strain>
    </source>
</reference>
<organism evidence="2 3">
    <name type="scientific">Nocardia cyriacigeorgica</name>
    <dbReference type="NCBI Taxonomy" id="135487"/>
    <lineage>
        <taxon>Bacteria</taxon>
        <taxon>Bacillati</taxon>
        <taxon>Actinomycetota</taxon>
        <taxon>Actinomycetes</taxon>
        <taxon>Mycobacteriales</taxon>
        <taxon>Nocardiaceae</taxon>
        <taxon>Nocardia</taxon>
    </lineage>
</organism>
<feature type="non-terminal residue" evidence="2">
    <location>
        <position position="108"/>
    </location>
</feature>
<dbReference type="Gene3D" id="3.40.50.980">
    <property type="match status" value="2"/>
</dbReference>
<evidence type="ECO:0000313" key="2">
    <source>
        <dbReference type="EMBL" id="NEW37058.1"/>
    </source>
</evidence>
<dbReference type="EMBL" id="JAAGVB010000350">
    <property type="protein sequence ID" value="NEW37058.1"/>
    <property type="molecule type" value="Genomic_DNA"/>
</dbReference>
<dbReference type="InterPro" id="IPR020845">
    <property type="entry name" value="AMP-binding_CS"/>
</dbReference>
<feature type="non-terminal residue" evidence="2">
    <location>
        <position position="1"/>
    </location>
</feature>
<dbReference type="PANTHER" id="PTHR44394:SF1">
    <property type="entry name" value="BETA-ALANINE-ACTIVATING ENZYME"/>
    <property type="match status" value="1"/>
</dbReference>
<dbReference type="GO" id="GO:0043041">
    <property type="term" value="P:amino acid activation for nonribosomal peptide biosynthetic process"/>
    <property type="evidence" value="ECO:0007669"/>
    <property type="project" value="TreeGrafter"/>
</dbReference>
<name>A0A6P1CWU3_9NOCA</name>
<dbReference type="PROSITE" id="PS00455">
    <property type="entry name" value="AMP_BINDING"/>
    <property type="match status" value="1"/>
</dbReference>
<dbReference type="PANTHER" id="PTHR44394">
    <property type="entry name" value="BETA-ALANINE-ACTIVATING ENZYME"/>
    <property type="match status" value="1"/>
</dbReference>
<gene>
    <name evidence="2" type="ORF">GV791_31570</name>
</gene>
<dbReference type="PRINTS" id="PR00154">
    <property type="entry name" value="AMPBINDING"/>
</dbReference>
<dbReference type="Pfam" id="PF00501">
    <property type="entry name" value="AMP-binding"/>
    <property type="match status" value="1"/>
</dbReference>
<proteinExistence type="predicted"/>
<sequence>ILDTARPICVLTSGVDLDLPVPQIRIDHLDLAAYSPAPVTDADRRAPLRASNTAYVLFTSGSTGRPKGVAMSHGGIVNRLRWMQSAYVALDGTDALLQKTPATFDVSV</sequence>
<protein>
    <submittedName>
        <fullName evidence="2">AMP-binding protein</fullName>
    </submittedName>
</protein>
<comment type="caution">
    <text evidence="2">The sequence shown here is derived from an EMBL/GenBank/DDBJ whole genome shotgun (WGS) entry which is preliminary data.</text>
</comment>
<dbReference type="InterPro" id="IPR000873">
    <property type="entry name" value="AMP-dep_synth/lig_dom"/>
</dbReference>
<dbReference type="InterPro" id="IPR052091">
    <property type="entry name" value="Beta-ala_Activ/Resist"/>
</dbReference>
<dbReference type="AlphaFoldDB" id="A0A6P1CWU3"/>
<dbReference type="SUPFAM" id="SSF56801">
    <property type="entry name" value="Acetyl-CoA synthetase-like"/>
    <property type="match status" value="1"/>
</dbReference>
<evidence type="ECO:0000259" key="1">
    <source>
        <dbReference type="Pfam" id="PF00501"/>
    </source>
</evidence>
<dbReference type="Proteomes" id="UP000471166">
    <property type="component" value="Unassembled WGS sequence"/>
</dbReference>
<feature type="domain" description="AMP-dependent synthetase/ligase" evidence="1">
    <location>
        <begin position="23"/>
        <end position="108"/>
    </location>
</feature>
<dbReference type="InterPro" id="IPR020459">
    <property type="entry name" value="AMP-binding"/>
</dbReference>
<evidence type="ECO:0000313" key="3">
    <source>
        <dbReference type="Proteomes" id="UP000471166"/>
    </source>
</evidence>